<evidence type="ECO:0000313" key="3">
    <source>
        <dbReference type="EMBL" id="TDC50074.1"/>
    </source>
</evidence>
<dbReference type="PANTHER" id="PTHR40763">
    <property type="entry name" value="MEMBRANE PROTEIN-RELATED"/>
    <property type="match status" value="1"/>
</dbReference>
<dbReference type="AlphaFoldDB" id="A0A4R4RKZ6"/>
<name>A0A4R4RKZ6_9ACTN</name>
<feature type="domain" description="DUF1707" evidence="1">
    <location>
        <begin position="14"/>
        <end position="64"/>
    </location>
</feature>
<dbReference type="PANTHER" id="PTHR40763:SF5">
    <property type="entry name" value="MEMBRANE PROTEIN"/>
    <property type="match status" value="1"/>
</dbReference>
<dbReference type="RefSeq" id="WP_131984170.1">
    <property type="nucleotide sequence ID" value="NZ_SMKL01000034.1"/>
</dbReference>
<sequence>MADDDADRRSALQRVSDAEREQVAERIRAAAADGRLGLDELDDRLGSALAARTRGDLDAVVADLGDDGVSARPVPDAVIRADGSSVQRVGRWDVPAQLTVQSSMSSVTLDFTEAIFTAGGCRIDIEVSAGSLRLVVPEDVAVDVDVEPRFSSVDVKVPERPASPRAVVTVAGTLNMGSISVRRPGWRRRRQLKKAASRPQLEA</sequence>
<dbReference type="OrthoDB" id="4772576at2"/>
<dbReference type="InterPro" id="IPR012551">
    <property type="entry name" value="DUF1707_SHOCT-like"/>
</dbReference>
<proteinExistence type="predicted"/>
<accession>A0A4R4RKZ6</accession>
<organism evidence="3 4">
    <name type="scientific">Jiangella ureilytica</name>
    <dbReference type="NCBI Taxonomy" id="2530374"/>
    <lineage>
        <taxon>Bacteria</taxon>
        <taxon>Bacillati</taxon>
        <taxon>Actinomycetota</taxon>
        <taxon>Actinomycetes</taxon>
        <taxon>Jiangellales</taxon>
        <taxon>Jiangellaceae</taxon>
        <taxon>Jiangella</taxon>
    </lineage>
</organism>
<dbReference type="EMBL" id="SMKL01000034">
    <property type="protein sequence ID" value="TDC50074.1"/>
    <property type="molecule type" value="Genomic_DNA"/>
</dbReference>
<dbReference type="Pfam" id="PF08044">
    <property type="entry name" value="DUF1707"/>
    <property type="match status" value="1"/>
</dbReference>
<dbReference type="InterPro" id="IPR024425">
    <property type="entry name" value="LiaF-like_C"/>
</dbReference>
<reference evidence="3 4" key="1">
    <citation type="submission" date="2019-02" db="EMBL/GenBank/DDBJ databases">
        <title>Draft genome sequences of novel Actinobacteria.</title>
        <authorList>
            <person name="Sahin N."/>
            <person name="Ay H."/>
            <person name="Saygin H."/>
        </authorList>
    </citation>
    <scope>NUCLEOTIDE SEQUENCE [LARGE SCALE GENOMIC DNA]</scope>
    <source>
        <strain evidence="3 4">KC603</strain>
    </source>
</reference>
<gene>
    <name evidence="3" type="ORF">E1212_15965</name>
</gene>
<comment type="caution">
    <text evidence="3">The sequence shown here is derived from an EMBL/GenBank/DDBJ whole genome shotgun (WGS) entry which is preliminary data.</text>
</comment>
<dbReference type="Pfam" id="PF09922">
    <property type="entry name" value="LiaF-like_C"/>
    <property type="match status" value="1"/>
</dbReference>
<evidence type="ECO:0000259" key="2">
    <source>
        <dbReference type="Pfam" id="PF09922"/>
    </source>
</evidence>
<feature type="domain" description="Cell wall-active antibiotics response LiaF-like C-terminal" evidence="2">
    <location>
        <begin position="92"/>
        <end position="156"/>
    </location>
</feature>
<keyword evidence="4" id="KW-1185">Reference proteome</keyword>
<evidence type="ECO:0000313" key="4">
    <source>
        <dbReference type="Proteomes" id="UP000295621"/>
    </source>
</evidence>
<evidence type="ECO:0000259" key="1">
    <source>
        <dbReference type="Pfam" id="PF08044"/>
    </source>
</evidence>
<protein>
    <submittedName>
        <fullName evidence="3">DUF1707 and DUF2154 domain-containing protein</fullName>
    </submittedName>
</protein>
<dbReference type="Proteomes" id="UP000295621">
    <property type="component" value="Unassembled WGS sequence"/>
</dbReference>